<dbReference type="EMBL" id="FIZX01000001">
    <property type="protein sequence ID" value="CZF78470.1"/>
    <property type="molecule type" value="Genomic_DNA"/>
</dbReference>
<keyword evidence="2" id="KW-0808">Transferase</keyword>
<dbReference type="EC" id="2.7.1.89" evidence="2"/>
<reference evidence="3" key="1">
    <citation type="submission" date="2016-02" db="EMBL/GenBank/DDBJ databases">
        <authorList>
            <person name="Rodrigo-Torres Lidia"/>
            <person name="Arahal R.David."/>
        </authorList>
    </citation>
    <scope>NUCLEOTIDE SEQUENCE [LARGE SCALE GENOMIC DNA]</scope>
    <source>
        <strain evidence="3">CECT 9029</strain>
    </source>
</reference>
<dbReference type="STRING" id="1796497.GCE9029_00852"/>
<keyword evidence="2" id="KW-0418">Kinase</keyword>
<protein>
    <submittedName>
        <fullName evidence="2">Thiamine kinase</fullName>
        <ecNumber evidence="2">2.7.1.89</ecNumber>
    </submittedName>
</protein>
<name>A0A128EW98_9GAMM</name>
<dbReference type="OrthoDB" id="179763at2"/>
<evidence type="ECO:0000259" key="1">
    <source>
        <dbReference type="Pfam" id="PF01636"/>
    </source>
</evidence>
<organism evidence="2 3">
    <name type="scientific">Grimontia celer</name>
    <dbReference type="NCBI Taxonomy" id="1796497"/>
    <lineage>
        <taxon>Bacteria</taxon>
        <taxon>Pseudomonadati</taxon>
        <taxon>Pseudomonadota</taxon>
        <taxon>Gammaproteobacteria</taxon>
        <taxon>Vibrionales</taxon>
        <taxon>Vibrionaceae</taxon>
        <taxon>Grimontia</taxon>
    </lineage>
</organism>
<feature type="domain" description="Aminoglycoside phosphotransferase" evidence="1">
    <location>
        <begin position="26"/>
        <end position="206"/>
    </location>
</feature>
<dbReference type="Pfam" id="PF01636">
    <property type="entry name" value="APH"/>
    <property type="match status" value="1"/>
</dbReference>
<accession>A0A128EW98</accession>
<evidence type="ECO:0000313" key="2">
    <source>
        <dbReference type="EMBL" id="CZF78470.1"/>
    </source>
</evidence>
<dbReference type="GO" id="GO:0005737">
    <property type="term" value="C:cytoplasm"/>
    <property type="evidence" value="ECO:0007669"/>
    <property type="project" value="TreeGrafter"/>
</dbReference>
<dbReference type="Gene3D" id="3.30.200.20">
    <property type="entry name" value="Phosphorylase Kinase, domain 1"/>
    <property type="match status" value="1"/>
</dbReference>
<dbReference type="PANTHER" id="PTHR22603">
    <property type="entry name" value="CHOLINE/ETHANOALAMINE KINASE"/>
    <property type="match status" value="1"/>
</dbReference>
<dbReference type="GO" id="GO:0004305">
    <property type="term" value="F:ethanolamine kinase activity"/>
    <property type="evidence" value="ECO:0007669"/>
    <property type="project" value="TreeGrafter"/>
</dbReference>
<dbReference type="RefSeq" id="WP_082804271.1">
    <property type="nucleotide sequence ID" value="NZ_FIZX01000001.1"/>
</dbReference>
<dbReference type="PANTHER" id="PTHR22603:SF66">
    <property type="entry name" value="ETHANOLAMINE KINASE"/>
    <property type="match status" value="1"/>
</dbReference>
<dbReference type="GO" id="GO:0019165">
    <property type="term" value="F:thiamine kinase activity"/>
    <property type="evidence" value="ECO:0007669"/>
    <property type="project" value="UniProtKB-EC"/>
</dbReference>
<dbReference type="AlphaFoldDB" id="A0A128EW98"/>
<keyword evidence="3" id="KW-1185">Reference proteome</keyword>
<gene>
    <name evidence="2" type="primary">thiK</name>
    <name evidence="2" type="ORF">GCE9029_00852</name>
</gene>
<dbReference type="InterPro" id="IPR002575">
    <property type="entry name" value="Aminoglycoside_PTrfase"/>
</dbReference>
<evidence type="ECO:0000313" key="3">
    <source>
        <dbReference type="Proteomes" id="UP000071641"/>
    </source>
</evidence>
<dbReference type="SUPFAM" id="SSF56112">
    <property type="entry name" value="Protein kinase-like (PK-like)"/>
    <property type="match status" value="1"/>
</dbReference>
<dbReference type="GO" id="GO:0006646">
    <property type="term" value="P:phosphatidylethanolamine biosynthetic process"/>
    <property type="evidence" value="ECO:0007669"/>
    <property type="project" value="TreeGrafter"/>
</dbReference>
<dbReference type="InterPro" id="IPR011009">
    <property type="entry name" value="Kinase-like_dom_sf"/>
</dbReference>
<dbReference type="Gene3D" id="3.90.1200.10">
    <property type="match status" value="1"/>
</dbReference>
<dbReference type="Proteomes" id="UP000071641">
    <property type="component" value="Unassembled WGS sequence"/>
</dbReference>
<proteinExistence type="predicted"/>
<sequence length="280" mass="31473">MLSADEKEKAAVIERLRPDFIIEQAEFLEGGLSNRCMKLTANDGSQFVWRPEAASTKAFGLSRDNEFEALTLASTAGLTVQPVKRYPEGLLNPWIEGETMTEASLDIAATLQAKVHELPPLSNTFDPFDKGLVYYSNLSASSLNDSLNAVHEHFQKHRFTSGMPLATCHYDLGYYNFIRQNDGEVKVIDWEYAALGDPAMDLVMTSLANGLDLETLVNRYCQIRRIDSVADWFDACRMWQPVAAYLGVLWFALGYELYGEGIYKERSAFFLKQLEGHIAS</sequence>